<sequence length="169" mass="19822">MNNYDSMVEDLKNMEKVAVALEVESFSIYFLGGSACILGRYTDRATRDFDFVDLGYSAKLGKVFRYLGDFDMLEYESTILAPTYKTRAKQLTEFKYLQIYVLAKEDIIVSKIIRMESKDIEDIALLIKQSDKNLILQIIEEVLQREDIYPSKREAFIEKLPYFKERYNV</sequence>
<dbReference type="Proteomes" id="UP000095743">
    <property type="component" value="Chromosome"/>
</dbReference>
<dbReference type="STRING" id="1424294.Gferi_25055"/>
<reference evidence="2 3" key="1">
    <citation type="submission" date="2016-09" db="EMBL/GenBank/DDBJ databases">
        <title>Genomic analysis reveals versatility of anaerobic energy metabolism of Geosporobacter ferrireducens IRF9 of phylum Firmicutes.</title>
        <authorList>
            <person name="Kim S.-J."/>
        </authorList>
    </citation>
    <scope>NUCLEOTIDE SEQUENCE [LARGE SCALE GENOMIC DNA]</scope>
    <source>
        <strain evidence="2 3">IRF9</strain>
    </source>
</reference>
<dbReference type="AlphaFoldDB" id="A0A1D8GP09"/>
<dbReference type="Pfam" id="PF19502">
    <property type="entry name" value="DUF6036"/>
    <property type="match status" value="1"/>
</dbReference>
<evidence type="ECO:0000259" key="1">
    <source>
        <dbReference type="Pfam" id="PF19502"/>
    </source>
</evidence>
<dbReference type="InterPro" id="IPR045792">
    <property type="entry name" value="DUF6036"/>
</dbReference>
<organism evidence="2 3">
    <name type="scientific">Geosporobacter ferrireducens</name>
    <dbReference type="NCBI Taxonomy" id="1424294"/>
    <lineage>
        <taxon>Bacteria</taxon>
        <taxon>Bacillati</taxon>
        <taxon>Bacillota</taxon>
        <taxon>Clostridia</taxon>
        <taxon>Peptostreptococcales</taxon>
        <taxon>Thermotaleaceae</taxon>
        <taxon>Geosporobacter</taxon>
    </lineage>
</organism>
<name>A0A1D8GP09_9FIRM</name>
<evidence type="ECO:0000313" key="2">
    <source>
        <dbReference type="EMBL" id="AOT72534.1"/>
    </source>
</evidence>
<dbReference type="EMBL" id="CP017269">
    <property type="protein sequence ID" value="AOT72534.1"/>
    <property type="molecule type" value="Genomic_DNA"/>
</dbReference>
<proteinExistence type="predicted"/>
<dbReference type="KEGG" id="gfe:Gferi_25055"/>
<feature type="domain" description="DUF6036" evidence="1">
    <location>
        <begin position="28"/>
        <end position="141"/>
    </location>
</feature>
<keyword evidence="3" id="KW-1185">Reference proteome</keyword>
<dbReference type="RefSeq" id="WP_069980843.1">
    <property type="nucleotide sequence ID" value="NZ_CP017269.1"/>
</dbReference>
<accession>A0A1D8GP09</accession>
<dbReference type="OrthoDB" id="2988567at2"/>
<protein>
    <recommendedName>
        <fullName evidence="1">DUF6036 domain-containing protein</fullName>
    </recommendedName>
</protein>
<evidence type="ECO:0000313" key="3">
    <source>
        <dbReference type="Proteomes" id="UP000095743"/>
    </source>
</evidence>
<gene>
    <name evidence="2" type="ORF">Gferi_25055</name>
</gene>